<accession>M2QZD7</accession>
<dbReference type="AlphaFoldDB" id="M2QZD7"/>
<dbReference type="OrthoDB" id="3251205at2759"/>
<dbReference type="Pfam" id="PF18758">
    <property type="entry name" value="KDZ"/>
    <property type="match status" value="1"/>
</dbReference>
<gene>
    <name evidence="2" type="ORF">CERSUDRAFT_50792</name>
</gene>
<sequence>KKMFALFAITGIFVCLCRHGHVLAACDMIRSGELMKYPLAIVKRLLDLYGSDIKAAYDIACAFSITLMKSRLGERAKDMKFSGVIPAFHGHGHNRGCQVHWHPLYMEGVGKEDFEGCERLFGLSNALATCTRLSTVFHREQLIELFLKFWSEEKHFESGKYHRSCSTLLCS</sequence>
<dbReference type="PANTHER" id="PTHR33096:SF1">
    <property type="entry name" value="CXC1-LIKE CYSTEINE CLUSTER ASSOCIATED WITH KDZ TRANSPOSASES DOMAIN-CONTAINING PROTEIN"/>
    <property type="match status" value="1"/>
</dbReference>
<keyword evidence="1" id="KW-0732">Signal</keyword>
<feature type="chain" id="PRO_5004024088" evidence="1">
    <location>
        <begin position="25"/>
        <end position="171"/>
    </location>
</feature>
<keyword evidence="3" id="KW-1185">Reference proteome</keyword>
<dbReference type="EMBL" id="KB445796">
    <property type="protein sequence ID" value="EMD37545.1"/>
    <property type="molecule type" value="Genomic_DNA"/>
</dbReference>
<dbReference type="PANTHER" id="PTHR33096">
    <property type="entry name" value="CXC2 DOMAIN-CONTAINING PROTEIN"/>
    <property type="match status" value="1"/>
</dbReference>
<evidence type="ECO:0000313" key="3">
    <source>
        <dbReference type="Proteomes" id="UP000016930"/>
    </source>
</evidence>
<dbReference type="InterPro" id="IPR040521">
    <property type="entry name" value="KDZ"/>
</dbReference>
<dbReference type="Proteomes" id="UP000016930">
    <property type="component" value="Unassembled WGS sequence"/>
</dbReference>
<evidence type="ECO:0000256" key="1">
    <source>
        <dbReference type="SAM" id="SignalP"/>
    </source>
</evidence>
<name>M2QZD7_CERS8</name>
<protein>
    <submittedName>
        <fullName evidence="2">Uncharacterized protein</fullName>
    </submittedName>
</protein>
<reference evidence="2 3" key="1">
    <citation type="journal article" date="2012" name="Proc. Natl. Acad. Sci. U.S.A.">
        <title>Comparative genomics of Ceriporiopsis subvermispora and Phanerochaete chrysosporium provide insight into selective ligninolysis.</title>
        <authorList>
            <person name="Fernandez-Fueyo E."/>
            <person name="Ruiz-Duenas F.J."/>
            <person name="Ferreira P."/>
            <person name="Floudas D."/>
            <person name="Hibbett D.S."/>
            <person name="Canessa P."/>
            <person name="Larrondo L.F."/>
            <person name="James T.Y."/>
            <person name="Seelenfreund D."/>
            <person name="Lobos S."/>
            <person name="Polanco R."/>
            <person name="Tello M."/>
            <person name="Honda Y."/>
            <person name="Watanabe T."/>
            <person name="Watanabe T."/>
            <person name="Ryu J.S."/>
            <person name="Kubicek C.P."/>
            <person name="Schmoll M."/>
            <person name="Gaskell J."/>
            <person name="Hammel K.E."/>
            <person name="St John F.J."/>
            <person name="Vanden Wymelenberg A."/>
            <person name="Sabat G."/>
            <person name="Splinter BonDurant S."/>
            <person name="Syed K."/>
            <person name="Yadav J.S."/>
            <person name="Doddapaneni H."/>
            <person name="Subramanian V."/>
            <person name="Lavin J.L."/>
            <person name="Oguiza J.A."/>
            <person name="Perez G."/>
            <person name="Pisabarro A.G."/>
            <person name="Ramirez L."/>
            <person name="Santoyo F."/>
            <person name="Master E."/>
            <person name="Coutinho P.M."/>
            <person name="Henrissat B."/>
            <person name="Lombard V."/>
            <person name="Magnuson J.K."/>
            <person name="Kuees U."/>
            <person name="Hori C."/>
            <person name="Igarashi K."/>
            <person name="Samejima M."/>
            <person name="Held B.W."/>
            <person name="Barry K.W."/>
            <person name="LaButti K.M."/>
            <person name="Lapidus A."/>
            <person name="Lindquist E.A."/>
            <person name="Lucas S.M."/>
            <person name="Riley R."/>
            <person name="Salamov A.A."/>
            <person name="Hoffmeister D."/>
            <person name="Schwenk D."/>
            <person name="Hadar Y."/>
            <person name="Yarden O."/>
            <person name="de Vries R.P."/>
            <person name="Wiebenga A."/>
            <person name="Stenlid J."/>
            <person name="Eastwood D."/>
            <person name="Grigoriev I.V."/>
            <person name="Berka R.M."/>
            <person name="Blanchette R.A."/>
            <person name="Kersten P."/>
            <person name="Martinez A.T."/>
            <person name="Vicuna R."/>
            <person name="Cullen D."/>
        </authorList>
    </citation>
    <scope>NUCLEOTIDE SEQUENCE [LARGE SCALE GENOMIC DNA]</scope>
    <source>
        <strain evidence="2 3">B</strain>
    </source>
</reference>
<proteinExistence type="predicted"/>
<evidence type="ECO:0000313" key="2">
    <source>
        <dbReference type="EMBL" id="EMD37545.1"/>
    </source>
</evidence>
<dbReference type="STRING" id="914234.M2QZD7"/>
<feature type="signal peptide" evidence="1">
    <location>
        <begin position="1"/>
        <end position="24"/>
    </location>
</feature>
<organism evidence="2 3">
    <name type="scientific">Ceriporiopsis subvermispora (strain B)</name>
    <name type="common">White-rot fungus</name>
    <name type="synonym">Gelatoporia subvermispora</name>
    <dbReference type="NCBI Taxonomy" id="914234"/>
    <lineage>
        <taxon>Eukaryota</taxon>
        <taxon>Fungi</taxon>
        <taxon>Dikarya</taxon>
        <taxon>Basidiomycota</taxon>
        <taxon>Agaricomycotina</taxon>
        <taxon>Agaricomycetes</taxon>
        <taxon>Polyporales</taxon>
        <taxon>Gelatoporiaceae</taxon>
        <taxon>Gelatoporia</taxon>
    </lineage>
</organism>
<feature type="non-terminal residue" evidence="2">
    <location>
        <position position="1"/>
    </location>
</feature>
<dbReference type="HOGENOM" id="CLU_091791_0_0_1"/>